<keyword evidence="3" id="KW-1185">Reference proteome</keyword>
<feature type="region of interest" description="Disordered" evidence="1">
    <location>
        <begin position="213"/>
        <end position="232"/>
    </location>
</feature>
<reference evidence="2" key="1">
    <citation type="submission" date="2022-12" db="EMBL/GenBank/DDBJ databases">
        <authorList>
            <person name="Webb A."/>
        </authorList>
    </citation>
    <scope>NUCLEOTIDE SEQUENCE</scope>
    <source>
        <strain evidence="2">Hp1</strain>
    </source>
</reference>
<evidence type="ECO:0000256" key="1">
    <source>
        <dbReference type="SAM" id="MobiDB-lite"/>
    </source>
</evidence>
<organism evidence="2 3">
    <name type="scientific">Hyaloperonospora brassicae</name>
    <name type="common">Brassica downy mildew</name>
    <name type="synonym">Peronospora brassicae</name>
    <dbReference type="NCBI Taxonomy" id="162125"/>
    <lineage>
        <taxon>Eukaryota</taxon>
        <taxon>Sar</taxon>
        <taxon>Stramenopiles</taxon>
        <taxon>Oomycota</taxon>
        <taxon>Peronosporomycetes</taxon>
        <taxon>Peronosporales</taxon>
        <taxon>Peronosporaceae</taxon>
        <taxon>Hyaloperonospora</taxon>
    </lineage>
</organism>
<evidence type="ECO:0000313" key="2">
    <source>
        <dbReference type="EMBL" id="CAI5723083.1"/>
    </source>
</evidence>
<proteinExistence type="predicted"/>
<dbReference type="EMBL" id="CANTFL010000470">
    <property type="protein sequence ID" value="CAI5723083.1"/>
    <property type="molecule type" value="Genomic_DNA"/>
</dbReference>
<protein>
    <submittedName>
        <fullName evidence="2">Uncharacterized protein</fullName>
    </submittedName>
</protein>
<gene>
    <name evidence="2" type="ORF">HBR001_LOCUS3028</name>
</gene>
<dbReference type="Proteomes" id="UP001162031">
    <property type="component" value="Unassembled WGS sequence"/>
</dbReference>
<comment type="caution">
    <text evidence="2">The sequence shown here is derived from an EMBL/GenBank/DDBJ whole genome shotgun (WGS) entry which is preliminary data.</text>
</comment>
<accession>A0AAV0TKQ4</accession>
<sequence length="246" mass="27738">MVSTACPIDSKDFSRRCLSMLQSFSIASNESTPRNLQRCASGLTHGLQMDLQQAVQLEKQELEKMGLLPRPMEVEMTLAAILPFDDEDRQVHMCSSSPLPYWLHRRQVPATSFSRGHCGDGLPCSPPVPIPQHHQTLQDNLPYGYFDADPLEDMSSSQCEVQRCDKFWNYSRSSFELQGQTSSDEYPLDRTAGMSPCSDSMLQLSRSVATDLVHDDEDDEALDDARDPDADEGMYHYGDVFEMEDL</sequence>
<name>A0AAV0TKQ4_HYABA</name>
<evidence type="ECO:0000313" key="3">
    <source>
        <dbReference type="Proteomes" id="UP001162031"/>
    </source>
</evidence>
<dbReference type="AlphaFoldDB" id="A0AAV0TKQ4"/>